<evidence type="ECO:0000313" key="12">
    <source>
        <dbReference type="Proteomes" id="UP001580928"/>
    </source>
</evidence>
<evidence type="ECO:0000256" key="1">
    <source>
        <dbReference type="ARBA" id="ARBA00000012"/>
    </source>
</evidence>
<keyword evidence="7 9" id="KW-0460">Magnesium</keyword>
<evidence type="ECO:0000256" key="6">
    <source>
        <dbReference type="ARBA" id="ARBA00022723"/>
    </source>
</evidence>
<evidence type="ECO:0000256" key="5">
    <source>
        <dbReference type="ARBA" id="ARBA00022679"/>
    </source>
</evidence>
<keyword evidence="12" id="KW-1185">Reference proteome</keyword>
<keyword evidence="5 9" id="KW-0808">Transferase</keyword>
<dbReference type="Proteomes" id="UP001580928">
    <property type="component" value="Unassembled WGS sequence"/>
</dbReference>
<reference evidence="11 12" key="1">
    <citation type="submission" date="2024-04" db="EMBL/GenBank/DDBJ databases">
        <title>Albibacterium profundi sp. nov., isolated from sediment of the Challenger Deep of Mariana Trench.</title>
        <authorList>
            <person name="Wang Y."/>
        </authorList>
    </citation>
    <scope>NUCLEOTIDE SEQUENCE [LARGE SCALE GENOMIC DNA]</scope>
    <source>
        <strain evidence="11 12">RHL897</strain>
    </source>
</reference>
<dbReference type="EC" id="2.5.1.15" evidence="4 9"/>
<dbReference type="EMBL" id="JBBVGT010000002">
    <property type="protein sequence ID" value="MFB5945279.1"/>
    <property type="molecule type" value="Genomic_DNA"/>
</dbReference>
<dbReference type="Pfam" id="PF00809">
    <property type="entry name" value="Pterin_bind"/>
    <property type="match status" value="1"/>
</dbReference>
<sequence>MLSSSFKTIRSGQTLLDLSSPKIMGIVNVTPDSFYDGGKYSNSDKALEHATKLLSEGADILDIGAYSSRPNAKYVSEDEELARLIPFIVRLKELHPTSIISVDTFRAKVAAEAIVNGAHIINDISGGSLDEEMFATAGRLQVPYILMHMRGNPQTMQSLTDYDDLISDISDYFAERIPKLRRHGVHDIILDPGPGFAKTIEQNYELIGRFKELKGFRLPLLGAVSRKSMIYNALNVSANDALSGTIVLNTVLLLQSANILRVHDVKEAKETIRLIGLLKQQKQLLNL</sequence>
<accession>A0ABV5CCL5</accession>
<dbReference type="InterPro" id="IPR006390">
    <property type="entry name" value="DHP_synth_dom"/>
</dbReference>
<comment type="function">
    <text evidence="9">Catalyzes the condensation of para-aminobenzoate (pABA) with 6-hydroxymethyl-7,8-dihydropterin diphosphate (DHPt-PP) to form 7,8-dihydropteroate (H2Pte), the immediate precursor of folate derivatives.</text>
</comment>
<comment type="cofactor">
    <cofactor evidence="2 9">
        <name>Mg(2+)</name>
        <dbReference type="ChEBI" id="CHEBI:18420"/>
    </cofactor>
</comment>
<dbReference type="PROSITE" id="PS00793">
    <property type="entry name" value="DHPS_2"/>
    <property type="match status" value="1"/>
</dbReference>
<evidence type="ECO:0000256" key="4">
    <source>
        <dbReference type="ARBA" id="ARBA00012458"/>
    </source>
</evidence>
<evidence type="ECO:0000256" key="9">
    <source>
        <dbReference type="RuleBase" id="RU361205"/>
    </source>
</evidence>
<protein>
    <recommendedName>
        <fullName evidence="4 9">Dihydropteroate synthase</fullName>
        <shortName evidence="9">DHPS</shortName>
        <ecNumber evidence="4 9">2.5.1.15</ecNumber>
    </recommendedName>
    <alternativeName>
        <fullName evidence="9">Dihydropteroate pyrophosphorylase</fullName>
    </alternativeName>
</protein>
<evidence type="ECO:0000259" key="10">
    <source>
        <dbReference type="PROSITE" id="PS50972"/>
    </source>
</evidence>
<organism evidence="11 12">
    <name type="scientific">Albibacterium profundi</name>
    <dbReference type="NCBI Taxonomy" id="3134906"/>
    <lineage>
        <taxon>Bacteria</taxon>
        <taxon>Pseudomonadati</taxon>
        <taxon>Bacteroidota</taxon>
        <taxon>Sphingobacteriia</taxon>
        <taxon>Sphingobacteriales</taxon>
        <taxon>Sphingobacteriaceae</taxon>
        <taxon>Albibacterium</taxon>
    </lineage>
</organism>
<dbReference type="PROSITE" id="PS50972">
    <property type="entry name" value="PTERIN_BINDING"/>
    <property type="match status" value="1"/>
</dbReference>
<keyword evidence="8 9" id="KW-0289">Folate biosynthesis</keyword>
<dbReference type="PROSITE" id="PS00792">
    <property type="entry name" value="DHPS_1"/>
    <property type="match status" value="1"/>
</dbReference>
<dbReference type="InterPro" id="IPR011005">
    <property type="entry name" value="Dihydropteroate_synth-like_sf"/>
</dbReference>
<evidence type="ECO:0000256" key="3">
    <source>
        <dbReference type="ARBA" id="ARBA00004763"/>
    </source>
</evidence>
<name>A0ABV5CCL5_9SPHI</name>
<dbReference type="RefSeq" id="WP_375556822.1">
    <property type="nucleotide sequence ID" value="NZ_JBBVGT010000002.1"/>
</dbReference>
<dbReference type="Gene3D" id="3.20.20.20">
    <property type="entry name" value="Dihydropteroate synthase-like"/>
    <property type="match status" value="1"/>
</dbReference>
<dbReference type="GO" id="GO:0004156">
    <property type="term" value="F:dihydropteroate synthase activity"/>
    <property type="evidence" value="ECO:0007669"/>
    <property type="project" value="UniProtKB-EC"/>
</dbReference>
<feature type="domain" description="Pterin-binding" evidence="10">
    <location>
        <begin position="21"/>
        <end position="273"/>
    </location>
</feature>
<dbReference type="NCBIfam" id="TIGR01496">
    <property type="entry name" value="DHPS"/>
    <property type="match status" value="1"/>
</dbReference>
<keyword evidence="6 9" id="KW-0479">Metal-binding</keyword>
<gene>
    <name evidence="11" type="primary">folP</name>
    <name evidence="11" type="ORF">WKR92_05515</name>
</gene>
<proteinExistence type="inferred from homology"/>
<evidence type="ECO:0000256" key="8">
    <source>
        <dbReference type="ARBA" id="ARBA00022909"/>
    </source>
</evidence>
<comment type="catalytic activity">
    <reaction evidence="1">
        <text>(7,8-dihydropterin-6-yl)methyl diphosphate + 4-aminobenzoate = 7,8-dihydropteroate + diphosphate</text>
        <dbReference type="Rhea" id="RHEA:19949"/>
        <dbReference type="ChEBI" id="CHEBI:17836"/>
        <dbReference type="ChEBI" id="CHEBI:17839"/>
        <dbReference type="ChEBI" id="CHEBI:33019"/>
        <dbReference type="ChEBI" id="CHEBI:72950"/>
        <dbReference type="EC" id="2.5.1.15"/>
    </reaction>
</comment>
<dbReference type="CDD" id="cd00739">
    <property type="entry name" value="DHPS"/>
    <property type="match status" value="1"/>
</dbReference>
<dbReference type="PANTHER" id="PTHR20941">
    <property type="entry name" value="FOLATE SYNTHESIS PROTEINS"/>
    <property type="match status" value="1"/>
</dbReference>
<comment type="similarity">
    <text evidence="9">Belongs to the DHPS family.</text>
</comment>
<evidence type="ECO:0000256" key="7">
    <source>
        <dbReference type="ARBA" id="ARBA00022842"/>
    </source>
</evidence>
<evidence type="ECO:0000313" key="11">
    <source>
        <dbReference type="EMBL" id="MFB5945279.1"/>
    </source>
</evidence>
<dbReference type="InterPro" id="IPR045031">
    <property type="entry name" value="DHP_synth-like"/>
</dbReference>
<comment type="caution">
    <text evidence="11">The sequence shown here is derived from an EMBL/GenBank/DDBJ whole genome shotgun (WGS) entry which is preliminary data.</text>
</comment>
<dbReference type="PANTHER" id="PTHR20941:SF1">
    <property type="entry name" value="FOLIC ACID SYNTHESIS PROTEIN FOL1"/>
    <property type="match status" value="1"/>
</dbReference>
<dbReference type="SUPFAM" id="SSF51717">
    <property type="entry name" value="Dihydropteroate synthetase-like"/>
    <property type="match status" value="1"/>
</dbReference>
<evidence type="ECO:0000256" key="2">
    <source>
        <dbReference type="ARBA" id="ARBA00001946"/>
    </source>
</evidence>
<dbReference type="InterPro" id="IPR000489">
    <property type="entry name" value="Pterin-binding_dom"/>
</dbReference>
<comment type="pathway">
    <text evidence="3 9">Cofactor biosynthesis; tetrahydrofolate biosynthesis; 7,8-dihydrofolate from 2-amino-4-hydroxy-6-hydroxymethyl-7,8-dihydropteridine diphosphate and 4-aminobenzoate: step 1/2.</text>
</comment>